<dbReference type="SUPFAM" id="SSF46785">
    <property type="entry name" value="Winged helix' DNA-binding domain"/>
    <property type="match status" value="1"/>
</dbReference>
<dbReference type="InterPro" id="IPR011991">
    <property type="entry name" value="ArsR-like_HTH"/>
</dbReference>
<organism evidence="5 6">
    <name type="scientific">Aminithiophilus ramosus</name>
    <dbReference type="NCBI Taxonomy" id="3029084"/>
    <lineage>
        <taxon>Bacteria</taxon>
        <taxon>Thermotogati</taxon>
        <taxon>Synergistota</taxon>
        <taxon>Synergistia</taxon>
        <taxon>Synergistales</taxon>
        <taxon>Aminithiophilaceae</taxon>
        <taxon>Aminithiophilus</taxon>
    </lineage>
</organism>
<feature type="domain" description="HTH arsR-type" evidence="4">
    <location>
        <begin position="38"/>
        <end position="132"/>
    </location>
</feature>
<dbReference type="PANTHER" id="PTHR43132">
    <property type="entry name" value="ARSENICAL RESISTANCE OPERON REPRESSOR ARSR-RELATED"/>
    <property type="match status" value="1"/>
</dbReference>
<gene>
    <name evidence="5" type="ORF">KAR29_13030</name>
</gene>
<keyword evidence="6" id="KW-1185">Reference proteome</keyword>
<evidence type="ECO:0000256" key="2">
    <source>
        <dbReference type="ARBA" id="ARBA00023125"/>
    </source>
</evidence>
<proteinExistence type="predicted"/>
<evidence type="ECO:0000313" key="6">
    <source>
        <dbReference type="Proteomes" id="UP000671879"/>
    </source>
</evidence>
<name>A0A9Q7AQG2_9BACT</name>
<dbReference type="InterPro" id="IPR036390">
    <property type="entry name" value="WH_DNA-bd_sf"/>
</dbReference>
<keyword evidence="3" id="KW-0804">Transcription</keyword>
<dbReference type="CDD" id="cd00090">
    <property type="entry name" value="HTH_ARSR"/>
    <property type="match status" value="1"/>
</dbReference>
<dbReference type="NCBIfam" id="NF033788">
    <property type="entry name" value="HTH_metalloreg"/>
    <property type="match status" value="1"/>
</dbReference>
<evidence type="ECO:0000313" key="5">
    <source>
        <dbReference type="EMBL" id="QTX32211.1"/>
    </source>
</evidence>
<evidence type="ECO:0000256" key="1">
    <source>
        <dbReference type="ARBA" id="ARBA00023015"/>
    </source>
</evidence>
<evidence type="ECO:0000256" key="3">
    <source>
        <dbReference type="ARBA" id="ARBA00023163"/>
    </source>
</evidence>
<accession>A0A9Q7AQG2</accession>
<keyword evidence="2" id="KW-0238">DNA-binding</keyword>
<evidence type="ECO:0000259" key="4">
    <source>
        <dbReference type="PROSITE" id="PS50987"/>
    </source>
</evidence>
<dbReference type="Pfam" id="PF01022">
    <property type="entry name" value="HTH_5"/>
    <property type="match status" value="1"/>
</dbReference>
<dbReference type="RefSeq" id="WP_274373428.1">
    <property type="nucleotide sequence ID" value="NZ_CP072943.1"/>
</dbReference>
<dbReference type="PRINTS" id="PR00778">
    <property type="entry name" value="HTHARSR"/>
</dbReference>
<dbReference type="KEGG" id="aram:KAR29_13030"/>
<dbReference type="GO" id="GO:0003677">
    <property type="term" value="F:DNA binding"/>
    <property type="evidence" value="ECO:0007669"/>
    <property type="project" value="UniProtKB-KW"/>
</dbReference>
<dbReference type="Gene3D" id="1.10.10.10">
    <property type="entry name" value="Winged helix-like DNA-binding domain superfamily/Winged helix DNA-binding domain"/>
    <property type="match status" value="1"/>
</dbReference>
<sequence>MTRTVPPDDVSSEELSSFPSATCCGRTDWTARAQALMPEGPQAESLARMFKALGDPTRLRLLLALMGGEMCVGHLAQFLGASESAISHHLRHLRQLALVRRRRQGQMLFYSLDDDHVEAILKIGLEHQAHSEGRSAR</sequence>
<protein>
    <submittedName>
        <fullName evidence="5">Winged helix-turn-helix transcriptional regulator</fullName>
    </submittedName>
</protein>
<dbReference type="InterPro" id="IPR051011">
    <property type="entry name" value="Metal_resp_trans_reg"/>
</dbReference>
<dbReference type="GO" id="GO:0003700">
    <property type="term" value="F:DNA-binding transcription factor activity"/>
    <property type="evidence" value="ECO:0007669"/>
    <property type="project" value="InterPro"/>
</dbReference>
<dbReference type="InterPro" id="IPR036388">
    <property type="entry name" value="WH-like_DNA-bd_sf"/>
</dbReference>
<keyword evidence="1" id="KW-0805">Transcription regulation</keyword>
<dbReference type="PANTHER" id="PTHR43132:SF6">
    <property type="entry name" value="HTH-TYPE TRANSCRIPTIONAL REPRESSOR CZRA"/>
    <property type="match status" value="1"/>
</dbReference>
<dbReference type="AlphaFoldDB" id="A0A9Q7AQG2"/>
<dbReference type="EMBL" id="CP072943">
    <property type="protein sequence ID" value="QTX32211.1"/>
    <property type="molecule type" value="Genomic_DNA"/>
</dbReference>
<dbReference type="InterPro" id="IPR001845">
    <property type="entry name" value="HTH_ArsR_DNA-bd_dom"/>
</dbReference>
<dbReference type="PROSITE" id="PS50987">
    <property type="entry name" value="HTH_ARSR_2"/>
    <property type="match status" value="1"/>
</dbReference>
<reference evidence="6" key="1">
    <citation type="submission" date="2021-04" db="EMBL/GenBank/DDBJ databases">
        <title>A novel Synergistetes isolate from a pyrite-forming mixed culture.</title>
        <authorList>
            <person name="Bunk B."/>
            <person name="Sproer C."/>
            <person name="Spring S."/>
            <person name="Pester M."/>
        </authorList>
    </citation>
    <scope>NUCLEOTIDE SEQUENCE [LARGE SCALE GENOMIC DNA]</scope>
    <source>
        <strain evidence="6">J.5.4.2-T.3.5.2</strain>
    </source>
</reference>
<dbReference type="Proteomes" id="UP000671879">
    <property type="component" value="Chromosome"/>
</dbReference>
<dbReference type="SMART" id="SM00418">
    <property type="entry name" value="HTH_ARSR"/>
    <property type="match status" value="1"/>
</dbReference>